<comment type="subcellular location">
    <subcellularLocation>
        <location evidence="1">Nucleus</location>
    </subcellularLocation>
</comment>
<organism evidence="3 4">
    <name type="scientific">Aureobasidium mustum</name>
    <dbReference type="NCBI Taxonomy" id="2773714"/>
    <lineage>
        <taxon>Eukaryota</taxon>
        <taxon>Fungi</taxon>
        <taxon>Dikarya</taxon>
        <taxon>Ascomycota</taxon>
        <taxon>Pezizomycotina</taxon>
        <taxon>Dothideomycetes</taxon>
        <taxon>Dothideomycetidae</taxon>
        <taxon>Dothideales</taxon>
        <taxon>Saccotheciaceae</taxon>
        <taxon>Aureobasidium</taxon>
    </lineage>
</organism>
<accession>A0A9N8JD78</accession>
<evidence type="ECO:0000256" key="2">
    <source>
        <dbReference type="ARBA" id="ARBA00023242"/>
    </source>
</evidence>
<keyword evidence="4" id="KW-1185">Reference proteome</keyword>
<dbReference type="GO" id="GO:0005634">
    <property type="term" value="C:nucleus"/>
    <property type="evidence" value="ECO:0007669"/>
    <property type="project" value="UniProtKB-SubCell"/>
</dbReference>
<protein>
    <recommendedName>
        <fullName evidence="5">Transcription factor domain-containing protein</fullName>
    </recommendedName>
</protein>
<keyword evidence="2" id="KW-0539">Nucleus</keyword>
<dbReference type="Proteomes" id="UP000714618">
    <property type="component" value="Unassembled WGS sequence"/>
</dbReference>
<sequence>MWAVAVRIALRLNLNYPEKMAAPLPLPVEQCIRLWWTIVVYDWVLVPGYIPLVPEHETRCSLPDSTPNANDLTIERDGSTISSNRYLAFMARTAIVYNNFHSSLQKRTMTKSESVRQADERLRQLTARLPEYLTPNSSIRNATITKLEADHPWIYWQRVNVTLTYLTHRLSIYSTLEPNWRSHPSEFNWAKSICLQAAFDITTIDTTWEMPKSYRRHWLVISSTMLQSSEPY</sequence>
<evidence type="ECO:0000256" key="1">
    <source>
        <dbReference type="ARBA" id="ARBA00004123"/>
    </source>
</evidence>
<dbReference type="InterPro" id="IPR050613">
    <property type="entry name" value="Sec_Metabolite_Reg"/>
</dbReference>
<dbReference type="OrthoDB" id="1747771at2759"/>
<proteinExistence type="predicted"/>
<dbReference type="CDD" id="cd12148">
    <property type="entry name" value="fungal_TF_MHR"/>
    <property type="match status" value="1"/>
</dbReference>
<dbReference type="PANTHER" id="PTHR31001">
    <property type="entry name" value="UNCHARACTERIZED TRANSCRIPTIONAL REGULATORY PROTEIN"/>
    <property type="match status" value="1"/>
</dbReference>
<name>A0A9N8JD78_9PEZI</name>
<dbReference type="PANTHER" id="PTHR31001:SF88">
    <property type="entry name" value="TRANSCRIPTION FACTOR PDR3"/>
    <property type="match status" value="1"/>
</dbReference>
<reference evidence="3" key="1">
    <citation type="submission" date="2020-06" db="EMBL/GenBank/DDBJ databases">
        <authorList>
            <person name="Onetto C."/>
        </authorList>
    </citation>
    <scope>NUCLEOTIDE SEQUENCE</scope>
</reference>
<dbReference type="EMBL" id="CAIJEO010000002">
    <property type="protein sequence ID" value="CAD0085543.1"/>
    <property type="molecule type" value="Genomic_DNA"/>
</dbReference>
<gene>
    <name evidence="3" type="ORF">AWRI4233_LOCUS256</name>
</gene>
<comment type="caution">
    <text evidence="3">The sequence shown here is derived from an EMBL/GenBank/DDBJ whole genome shotgun (WGS) entry which is preliminary data.</text>
</comment>
<evidence type="ECO:0000313" key="3">
    <source>
        <dbReference type="EMBL" id="CAD0085543.1"/>
    </source>
</evidence>
<dbReference type="AlphaFoldDB" id="A0A9N8JD78"/>
<evidence type="ECO:0008006" key="5">
    <source>
        <dbReference type="Google" id="ProtNLM"/>
    </source>
</evidence>
<evidence type="ECO:0000313" key="4">
    <source>
        <dbReference type="Proteomes" id="UP000714618"/>
    </source>
</evidence>